<dbReference type="EMBL" id="OU466863">
    <property type="protein sequence ID" value="CAH2078429.1"/>
    <property type="molecule type" value="Genomic_DNA"/>
</dbReference>
<protein>
    <recommendedName>
        <fullName evidence="7">DUF1985 domain-containing protein</fullName>
    </recommendedName>
</protein>
<feature type="region of interest" description="Disordered" evidence="1">
    <location>
        <begin position="504"/>
        <end position="554"/>
    </location>
</feature>
<feature type="signal peptide" evidence="2">
    <location>
        <begin position="1"/>
        <end position="19"/>
    </location>
</feature>
<dbReference type="GO" id="GO:0050660">
    <property type="term" value="F:flavin adenine dinucleotide binding"/>
    <property type="evidence" value="ECO:0007669"/>
    <property type="project" value="InterPro"/>
</dbReference>
<gene>
    <name evidence="5" type="ORF">TAV2_LOCUS23249</name>
</gene>
<feature type="chain" id="PRO_5043325520" description="DUF1985 domain-containing protein" evidence="2">
    <location>
        <begin position="20"/>
        <end position="554"/>
    </location>
</feature>
<dbReference type="InterPro" id="IPR016167">
    <property type="entry name" value="FAD-bd_PCMH_sub1"/>
</dbReference>
<dbReference type="SUPFAM" id="SSF56176">
    <property type="entry name" value="FAD-binding/transporter-associated domain-like"/>
    <property type="match status" value="1"/>
</dbReference>
<proteinExistence type="predicted"/>
<dbReference type="InterPro" id="IPR006094">
    <property type="entry name" value="Oxid_FAD_bind_N"/>
</dbReference>
<dbReference type="InterPro" id="IPR036318">
    <property type="entry name" value="FAD-bd_PCMH-like_sf"/>
</dbReference>
<reference evidence="5 6" key="1">
    <citation type="submission" date="2022-03" db="EMBL/GenBank/DDBJ databases">
        <authorList>
            <person name="Nunn A."/>
            <person name="Chopra R."/>
            <person name="Nunn A."/>
            <person name="Contreras Garrido A."/>
        </authorList>
    </citation>
    <scope>NUCLEOTIDE SEQUENCE [LARGE SCALE GENOMIC DNA]</scope>
</reference>
<dbReference type="Pfam" id="PF09331">
    <property type="entry name" value="DUF1985"/>
    <property type="match status" value="1"/>
</dbReference>
<dbReference type="Gene3D" id="3.40.462.20">
    <property type="match status" value="1"/>
</dbReference>
<dbReference type="InterPro" id="IPR015410">
    <property type="entry name" value="DUF1985"/>
</dbReference>
<dbReference type="AlphaFoldDB" id="A0AAU9T6C9"/>
<dbReference type="Proteomes" id="UP000836841">
    <property type="component" value="Chromosome 7"/>
</dbReference>
<feature type="domain" description="FAD linked oxidase N-terminal" evidence="3">
    <location>
        <begin position="58"/>
        <end position="136"/>
    </location>
</feature>
<feature type="domain" description="DUF1985" evidence="4">
    <location>
        <begin position="286"/>
        <end position="375"/>
    </location>
</feature>
<keyword evidence="6" id="KW-1185">Reference proteome</keyword>
<evidence type="ECO:0000259" key="3">
    <source>
        <dbReference type="Pfam" id="PF01565"/>
    </source>
</evidence>
<evidence type="ECO:0000256" key="1">
    <source>
        <dbReference type="SAM" id="MobiDB-lite"/>
    </source>
</evidence>
<keyword evidence="2" id="KW-0732">Signal</keyword>
<accession>A0AAU9T6C9</accession>
<organism evidence="5 6">
    <name type="scientific">Thlaspi arvense</name>
    <name type="common">Field penny-cress</name>
    <dbReference type="NCBI Taxonomy" id="13288"/>
    <lineage>
        <taxon>Eukaryota</taxon>
        <taxon>Viridiplantae</taxon>
        <taxon>Streptophyta</taxon>
        <taxon>Embryophyta</taxon>
        <taxon>Tracheophyta</taxon>
        <taxon>Spermatophyta</taxon>
        <taxon>Magnoliopsida</taxon>
        <taxon>eudicotyledons</taxon>
        <taxon>Gunneridae</taxon>
        <taxon>Pentapetalae</taxon>
        <taxon>rosids</taxon>
        <taxon>malvids</taxon>
        <taxon>Brassicales</taxon>
        <taxon>Brassicaceae</taxon>
        <taxon>Thlaspideae</taxon>
        <taxon>Thlaspi</taxon>
    </lineage>
</organism>
<evidence type="ECO:0000313" key="6">
    <source>
        <dbReference type="Proteomes" id="UP000836841"/>
    </source>
</evidence>
<feature type="compositionally biased region" description="Basic residues" evidence="1">
    <location>
        <begin position="537"/>
        <end position="546"/>
    </location>
</feature>
<name>A0AAU9T6C9_THLAR</name>
<sequence length="554" mass="61892">MKEVLNIPFLVLLVSVLDAKVTKQNIANFLRCLRDWTSPENPITEAIYTPAIIAAKHESQATVVCAKSNGIKIRIRSGSHNLEGLSYISCIPFVILEMHNLPSITIDVSSKKPWVQAGARGFLFDEETRWHSREPGPSLRRKGSANAMAFPHRKGNLFKIQYFVLWTDANATNVDLGLMKELYEVAEPYVSSNPREAFLNYRDIDVGSNPSGKTGMETNVLPHRLFADHQEPVGDRVNSYFKLDTLGVILKDLTPDELRLIRPCFGKLIDMYHKPAHSGKLAHFLLTRQLKMEKRHELWFIFGSKPVKFSLREFAIVTGLNCKPISPPPREMLKCKPGEVPNWFALFGGDENVTGEKLAVMLRRSKNLSSELKHCFEMTVQCIKTRTTNQLTQPTVAIQSFVHAVQMVLLEAVPTALMTMGEENGSESEEEECVTASTLKLDKLWDLDLSGQVAVTSIIKADTEEIPPATLEWQDEVPDPKVDYMEMLIAEGAKFCRDSFIGGHVGPPPPAQSSAVKSQKKSWPSVVKDKPAAPLVRAKKPRKGRNSVKASHQG</sequence>
<evidence type="ECO:0000313" key="5">
    <source>
        <dbReference type="EMBL" id="CAH2078429.1"/>
    </source>
</evidence>
<dbReference type="Pfam" id="PF01565">
    <property type="entry name" value="FAD_binding_4"/>
    <property type="match status" value="1"/>
</dbReference>
<dbReference type="Gene3D" id="3.30.43.10">
    <property type="entry name" value="Uridine Diphospho-n-acetylenolpyruvylglucosamine Reductase, domain 2"/>
    <property type="match status" value="1"/>
</dbReference>
<dbReference type="PANTHER" id="PTHR32448">
    <property type="entry name" value="OS08G0158400 PROTEIN"/>
    <property type="match status" value="1"/>
</dbReference>
<evidence type="ECO:0000259" key="4">
    <source>
        <dbReference type="Pfam" id="PF09331"/>
    </source>
</evidence>
<evidence type="ECO:0000256" key="2">
    <source>
        <dbReference type="SAM" id="SignalP"/>
    </source>
</evidence>
<evidence type="ECO:0008006" key="7">
    <source>
        <dbReference type="Google" id="ProtNLM"/>
    </source>
</evidence>